<feature type="compositionally biased region" description="Low complexity" evidence="1">
    <location>
        <begin position="17"/>
        <end position="33"/>
    </location>
</feature>
<dbReference type="OrthoDB" id="2501887at2759"/>
<dbReference type="AlphaFoldDB" id="A0A5B0Q6W2"/>
<keyword evidence="3" id="KW-1185">Reference proteome</keyword>
<protein>
    <submittedName>
        <fullName evidence="2">Uncharacterized protein</fullName>
    </submittedName>
</protein>
<dbReference type="Proteomes" id="UP000324748">
    <property type="component" value="Unassembled WGS sequence"/>
</dbReference>
<organism evidence="2 3">
    <name type="scientific">Puccinia graminis f. sp. tritici</name>
    <dbReference type="NCBI Taxonomy" id="56615"/>
    <lineage>
        <taxon>Eukaryota</taxon>
        <taxon>Fungi</taxon>
        <taxon>Dikarya</taxon>
        <taxon>Basidiomycota</taxon>
        <taxon>Pucciniomycotina</taxon>
        <taxon>Pucciniomycetes</taxon>
        <taxon>Pucciniales</taxon>
        <taxon>Pucciniaceae</taxon>
        <taxon>Puccinia</taxon>
    </lineage>
</organism>
<evidence type="ECO:0000256" key="1">
    <source>
        <dbReference type="SAM" id="MobiDB-lite"/>
    </source>
</evidence>
<reference evidence="2 3" key="1">
    <citation type="submission" date="2019-05" db="EMBL/GenBank/DDBJ databases">
        <title>Emergence of the Ug99 lineage of the wheat stem rust pathogen through somatic hybridization.</title>
        <authorList>
            <person name="Li F."/>
            <person name="Upadhyaya N.M."/>
            <person name="Sperschneider J."/>
            <person name="Matny O."/>
            <person name="Nguyen-Phuc H."/>
            <person name="Mago R."/>
            <person name="Raley C."/>
            <person name="Miller M.E."/>
            <person name="Silverstein K.A.T."/>
            <person name="Henningsen E."/>
            <person name="Hirsch C.D."/>
            <person name="Visser B."/>
            <person name="Pretorius Z.A."/>
            <person name="Steffenson B.J."/>
            <person name="Schwessinger B."/>
            <person name="Dodds P.N."/>
            <person name="Figueroa M."/>
        </authorList>
    </citation>
    <scope>NUCLEOTIDE SEQUENCE [LARGE SCALE GENOMIC DNA]</scope>
    <source>
        <strain evidence="2">21-0</strain>
    </source>
</reference>
<comment type="caution">
    <text evidence="2">The sequence shown here is derived from an EMBL/GenBank/DDBJ whole genome shotgun (WGS) entry which is preliminary data.</text>
</comment>
<proteinExistence type="predicted"/>
<evidence type="ECO:0000313" key="2">
    <source>
        <dbReference type="EMBL" id="KAA1108779.1"/>
    </source>
</evidence>
<evidence type="ECO:0000313" key="3">
    <source>
        <dbReference type="Proteomes" id="UP000324748"/>
    </source>
</evidence>
<accession>A0A5B0Q6W2</accession>
<gene>
    <name evidence="2" type="ORF">PGT21_025536</name>
</gene>
<feature type="region of interest" description="Disordered" evidence="1">
    <location>
        <begin position="1"/>
        <end position="45"/>
    </location>
</feature>
<sequence length="141" mass="15006">MSSETPKKPMSKLQRRIQAGLAGASSSSASIQAKPSTTEAGPMEIVETNYLPGVDSSASSSSLTRDFSFLPTPSSLYAPPSNLANALPRPDRRANKNHFFSLPKELFLQPCEPTAFQGPSPDDEVLIARQGTSLGGAIRRS</sequence>
<dbReference type="EMBL" id="VSWC01000028">
    <property type="protein sequence ID" value="KAA1108779.1"/>
    <property type="molecule type" value="Genomic_DNA"/>
</dbReference>
<name>A0A5B0Q6W2_PUCGR</name>